<dbReference type="AlphaFoldDB" id="A0AAW6EKJ8"/>
<dbReference type="RefSeq" id="WP_195221034.1">
    <property type="nucleotide sequence ID" value="NZ_DAWBBB010000010.1"/>
</dbReference>
<dbReference type="InterPro" id="IPR027417">
    <property type="entry name" value="P-loop_NTPase"/>
</dbReference>
<dbReference type="Pfam" id="PF13304">
    <property type="entry name" value="AAA_21"/>
    <property type="match status" value="1"/>
</dbReference>
<keyword evidence="2" id="KW-0547">Nucleotide-binding</keyword>
<dbReference type="GO" id="GO:0016887">
    <property type="term" value="F:ATP hydrolysis activity"/>
    <property type="evidence" value="ECO:0007669"/>
    <property type="project" value="InterPro"/>
</dbReference>
<dbReference type="Proteomes" id="UP001213042">
    <property type="component" value="Unassembled WGS sequence"/>
</dbReference>
<name>A0AAW6EKJ8_9FIRM</name>
<keyword evidence="2" id="KW-0067">ATP-binding</keyword>
<accession>A0AAW6EKJ8</accession>
<sequence length="443" mass="50447">MLLSFKLKNYKSFIDEAELDMTKKPKQTELDYSILEENCNKKKIRGLCSSVIYGPNASGKTNIIGAMDVMRAIVLRGNIRDSEDESSPNRAAFLLELIPNNMSEEAEPVEFCIKFTTNGLLIEYALKLDLGSFLDTDYDRKIVSETLFVNQHMIFQREDGLKIGNLANISDYVPYAQGLGADFAEDIILNSLNDEELFLTNGFKLIFSKDLVKIIVDWFSYKFMVIYRSDSMQLIKRFSDPQKKTIYIDKTTNKAAEIFGIGSNALGYVDNKEDNKTILCSMMKNAKGKKNFAIAAEIFESYGTYRFVNLFPLVIKAIHTGGTLVVDEFDASIHPMALMNIINIFHNDEINIHHAQLIFNTHNPIFLNGNIFRRDEIKFVERNKDQASSIYSLADFGTSGTYGVRKGEDYMKNYFVSRYGAIKDIDFTPIFEELIASEKEEKS</sequence>
<protein>
    <submittedName>
        <fullName evidence="2">ATP-binding protein</fullName>
    </submittedName>
</protein>
<organism evidence="2 3">
    <name type="scientific">Ruminococcus bicirculans</name>
    <name type="common">ex Wegman et al. 2014</name>
    <dbReference type="NCBI Taxonomy" id="1160721"/>
    <lineage>
        <taxon>Bacteria</taxon>
        <taxon>Bacillati</taxon>
        <taxon>Bacillota</taxon>
        <taxon>Clostridia</taxon>
        <taxon>Eubacteriales</taxon>
        <taxon>Oscillospiraceae</taxon>
        <taxon>Ruminococcus</taxon>
    </lineage>
</organism>
<dbReference type="InterPro" id="IPR003959">
    <property type="entry name" value="ATPase_AAA_core"/>
</dbReference>
<dbReference type="PANTHER" id="PTHR40396">
    <property type="entry name" value="ATPASE-LIKE PROTEIN"/>
    <property type="match status" value="1"/>
</dbReference>
<dbReference type="GO" id="GO:0005524">
    <property type="term" value="F:ATP binding"/>
    <property type="evidence" value="ECO:0007669"/>
    <property type="project" value="UniProtKB-KW"/>
</dbReference>
<dbReference type="PANTHER" id="PTHR40396:SF1">
    <property type="entry name" value="ATPASE AAA-TYPE CORE DOMAIN-CONTAINING PROTEIN"/>
    <property type="match status" value="1"/>
</dbReference>
<comment type="caution">
    <text evidence="2">The sequence shown here is derived from an EMBL/GenBank/DDBJ whole genome shotgun (WGS) entry which is preliminary data.</text>
</comment>
<evidence type="ECO:0000313" key="3">
    <source>
        <dbReference type="Proteomes" id="UP001213042"/>
    </source>
</evidence>
<evidence type="ECO:0000313" key="2">
    <source>
        <dbReference type="EMBL" id="MDB8750344.1"/>
    </source>
</evidence>
<dbReference type="Gene3D" id="3.40.50.300">
    <property type="entry name" value="P-loop containing nucleotide triphosphate hydrolases"/>
    <property type="match status" value="1"/>
</dbReference>
<dbReference type="EMBL" id="JAQMLU010000011">
    <property type="protein sequence ID" value="MDB8750344.1"/>
    <property type="molecule type" value="Genomic_DNA"/>
</dbReference>
<reference evidence="2" key="1">
    <citation type="submission" date="2023-01" db="EMBL/GenBank/DDBJ databases">
        <title>Human gut microbiome strain richness.</title>
        <authorList>
            <person name="Chen-Liaw A."/>
        </authorList>
    </citation>
    <scope>NUCLEOTIDE SEQUENCE</scope>
    <source>
        <strain evidence="2">D43st1_D9_D43t1_170807</strain>
    </source>
</reference>
<evidence type="ECO:0000259" key="1">
    <source>
        <dbReference type="Pfam" id="PF13304"/>
    </source>
</evidence>
<dbReference type="SUPFAM" id="SSF52540">
    <property type="entry name" value="P-loop containing nucleoside triphosphate hydrolases"/>
    <property type="match status" value="1"/>
</dbReference>
<gene>
    <name evidence="2" type="ORF">PNW00_07785</name>
</gene>
<proteinExistence type="predicted"/>
<feature type="domain" description="ATPase AAA-type core" evidence="1">
    <location>
        <begin position="51"/>
        <end position="367"/>
    </location>
</feature>